<evidence type="ECO:0000259" key="9">
    <source>
        <dbReference type="PROSITE" id="PS50850"/>
    </source>
</evidence>
<name>A0A149Q6V0_9PROT</name>
<feature type="transmembrane region" description="Helical" evidence="8">
    <location>
        <begin position="39"/>
        <end position="58"/>
    </location>
</feature>
<evidence type="ECO:0000313" key="11">
    <source>
        <dbReference type="Proteomes" id="UP000075473"/>
    </source>
</evidence>
<dbReference type="PANTHER" id="PTHR23517:SF1">
    <property type="match status" value="1"/>
</dbReference>
<reference evidence="10 11" key="1">
    <citation type="submission" date="2015-06" db="EMBL/GenBank/DDBJ databases">
        <title>Improved classification and identification of acetic acid bacteria using matrix-assisted laser desorption/ionization time-of-flight mass spectrometry; Gluconobacter nephelii and Gluconobacter uchimurae are later heterotypic synonyms of Gluconobacter japonicus and Gluconobacter oxydans, respectively.</title>
        <authorList>
            <person name="Li L."/>
            <person name="Cleenwerck I."/>
            <person name="De Vuyst L."/>
            <person name="Vandamme P."/>
        </authorList>
    </citation>
    <scope>NUCLEOTIDE SEQUENCE [LARGE SCALE GENOMIC DNA]</scope>
    <source>
        <strain evidence="10 11">LMG 1625</strain>
    </source>
</reference>
<dbReference type="SUPFAM" id="SSF103473">
    <property type="entry name" value="MFS general substrate transporter"/>
    <property type="match status" value="1"/>
</dbReference>
<feature type="transmembrane region" description="Helical" evidence="8">
    <location>
        <begin position="296"/>
        <end position="319"/>
    </location>
</feature>
<dbReference type="GO" id="GO:0022857">
    <property type="term" value="F:transmembrane transporter activity"/>
    <property type="evidence" value="ECO:0007669"/>
    <property type="project" value="UniProtKB-UniRule"/>
</dbReference>
<keyword evidence="4 8" id="KW-0997">Cell inner membrane</keyword>
<feature type="transmembrane region" description="Helical" evidence="8">
    <location>
        <begin position="79"/>
        <end position="97"/>
    </location>
</feature>
<evidence type="ECO:0000256" key="1">
    <source>
        <dbReference type="ARBA" id="ARBA00004651"/>
    </source>
</evidence>
<feature type="transmembrane region" description="Helical" evidence="8">
    <location>
        <begin position="169"/>
        <end position="192"/>
    </location>
</feature>
<gene>
    <name evidence="10" type="ORF">AD928_09550</name>
</gene>
<dbReference type="InterPro" id="IPR036259">
    <property type="entry name" value="MFS_trans_sf"/>
</dbReference>
<keyword evidence="7 8" id="KW-0472">Membrane</keyword>
<dbReference type="PROSITE" id="PS50850">
    <property type="entry name" value="MFS"/>
    <property type="match status" value="1"/>
</dbReference>
<comment type="subcellular location">
    <subcellularLocation>
        <location evidence="8">Cell inner membrane</location>
        <topology evidence="8">Multi-pass membrane protein</topology>
    </subcellularLocation>
    <subcellularLocation>
        <location evidence="1">Cell membrane</location>
        <topology evidence="1">Multi-pass membrane protein</topology>
    </subcellularLocation>
</comment>
<keyword evidence="6 8" id="KW-1133">Transmembrane helix</keyword>
<feature type="transmembrane region" description="Helical" evidence="8">
    <location>
        <begin position="361"/>
        <end position="382"/>
    </location>
</feature>
<dbReference type="InterPro" id="IPR020846">
    <property type="entry name" value="MFS_dom"/>
</dbReference>
<evidence type="ECO:0000313" key="10">
    <source>
        <dbReference type="EMBL" id="KXU93059.1"/>
    </source>
</evidence>
<feature type="transmembrane region" description="Helical" evidence="8">
    <location>
        <begin position="213"/>
        <end position="235"/>
    </location>
</feature>
<dbReference type="PATRIC" id="fig|178900.5.peg.680"/>
<keyword evidence="3 8" id="KW-1003">Cell membrane</keyword>
<feature type="domain" description="Major facilitator superfamily (MFS) profile" evidence="9">
    <location>
        <begin position="168"/>
        <end position="387"/>
    </location>
</feature>
<feature type="transmembrane region" description="Helical" evidence="8">
    <location>
        <begin position="12"/>
        <end position="33"/>
    </location>
</feature>
<keyword evidence="5 8" id="KW-0812">Transmembrane</keyword>
<evidence type="ECO:0000256" key="6">
    <source>
        <dbReference type="ARBA" id="ARBA00022989"/>
    </source>
</evidence>
<organism evidence="10 11">
    <name type="scientific">Acetobacter cerevisiae</name>
    <dbReference type="NCBI Taxonomy" id="178900"/>
    <lineage>
        <taxon>Bacteria</taxon>
        <taxon>Pseudomonadati</taxon>
        <taxon>Pseudomonadota</taxon>
        <taxon>Alphaproteobacteria</taxon>
        <taxon>Acetobacterales</taxon>
        <taxon>Acetobacteraceae</taxon>
        <taxon>Acetobacter</taxon>
    </lineage>
</organism>
<dbReference type="CDD" id="cd17489">
    <property type="entry name" value="MFS_YfcJ_like"/>
    <property type="match status" value="1"/>
</dbReference>
<dbReference type="AlphaFoldDB" id="A0A149Q6V0"/>
<evidence type="ECO:0000256" key="3">
    <source>
        <dbReference type="ARBA" id="ARBA00022475"/>
    </source>
</evidence>
<accession>A0A149Q6V0</accession>
<dbReference type="GO" id="GO:0005886">
    <property type="term" value="C:plasma membrane"/>
    <property type="evidence" value="ECO:0007669"/>
    <property type="project" value="UniProtKB-SubCell"/>
</dbReference>
<dbReference type="NCBIfam" id="NF009048">
    <property type="entry name" value="PRK12382.1"/>
    <property type="match status" value="1"/>
</dbReference>
<dbReference type="HAMAP" id="MF_02091">
    <property type="entry name" value="MFS_YfcJ"/>
    <property type="match status" value="1"/>
</dbReference>
<comment type="similarity">
    <text evidence="8">Belongs to the major facilitator superfamily. YfcJ family.</text>
</comment>
<dbReference type="InterPro" id="IPR011701">
    <property type="entry name" value="MFS"/>
</dbReference>
<dbReference type="NCBIfam" id="NF003477">
    <property type="entry name" value="PRK05122.1"/>
    <property type="match status" value="1"/>
</dbReference>
<protein>
    <recommendedName>
        <fullName evidence="8">Uncharacterized MFS-type transporter AD928_09550</fullName>
    </recommendedName>
</protein>
<feature type="transmembrane region" description="Helical" evidence="8">
    <location>
        <begin position="241"/>
        <end position="260"/>
    </location>
</feature>
<evidence type="ECO:0000256" key="5">
    <source>
        <dbReference type="ARBA" id="ARBA00022692"/>
    </source>
</evidence>
<dbReference type="RefSeq" id="WP_062250116.1">
    <property type="nucleotide sequence ID" value="NZ_LHZA01000150.1"/>
</dbReference>
<feature type="transmembrane region" description="Helical" evidence="8">
    <location>
        <begin position="331"/>
        <end position="349"/>
    </location>
</feature>
<dbReference type="InterPro" id="IPR037541">
    <property type="entry name" value="MFS_YfcJ"/>
</dbReference>
<dbReference type="Pfam" id="PF07690">
    <property type="entry name" value="MFS_1"/>
    <property type="match status" value="1"/>
</dbReference>
<proteinExistence type="inferred from homology"/>
<comment type="caution">
    <text evidence="10">The sequence shown here is derived from an EMBL/GenBank/DDBJ whole genome shotgun (WGS) entry which is preliminary data.</text>
</comment>
<evidence type="ECO:0000256" key="7">
    <source>
        <dbReference type="ARBA" id="ARBA00023136"/>
    </source>
</evidence>
<sequence length="387" mass="40235">MKTDRSFLPRLSLALFLSYLSVALSLTAVPVYVMSWPGFSNVLAGLAVGIPFLSTIFTRNYAGQIADASGGHRCMRRGLVLYALACGLCLLSTLPALPPFGRYGVLIAGRLLLGLGESLCIVGMMGWGIGLAGQPQAGRVMAWTGAAMYGAFAVGGPVGLIVYQHFSFAILMAVSAALPLVGLVLISTLPAAPLHTGHREPFWAILNKIRWPGLAVALQGIGFAALGAFLSLRFLQAGWSYAGWGLTCFGVAFVAMRLLCGHLPDRIGGLKVALPSLLVEAVGLALIWGAHSPEVALIGAFLTGAGCSMVYPSLGVEVVHLVPAPMRSTALGGFSAFQDLAYAATGPLAGFLADRSGYAEVFLLGSLCAMLGAGLVCLLLALKPQSR</sequence>
<feature type="transmembrane region" description="Helical" evidence="8">
    <location>
        <begin position="140"/>
        <end position="163"/>
    </location>
</feature>
<dbReference type="Proteomes" id="UP000075473">
    <property type="component" value="Unassembled WGS sequence"/>
</dbReference>
<evidence type="ECO:0000256" key="4">
    <source>
        <dbReference type="ARBA" id="ARBA00022519"/>
    </source>
</evidence>
<keyword evidence="2 8" id="KW-0813">Transport</keyword>
<dbReference type="Gene3D" id="1.20.1250.20">
    <property type="entry name" value="MFS general substrate transporter like domains"/>
    <property type="match status" value="1"/>
</dbReference>
<feature type="transmembrane region" description="Helical" evidence="8">
    <location>
        <begin position="103"/>
        <end position="128"/>
    </location>
</feature>
<dbReference type="PANTHER" id="PTHR23517">
    <property type="entry name" value="RESISTANCE PROTEIN MDTM, PUTATIVE-RELATED-RELATED"/>
    <property type="match status" value="1"/>
</dbReference>
<feature type="transmembrane region" description="Helical" evidence="8">
    <location>
        <begin position="272"/>
        <end position="290"/>
    </location>
</feature>
<dbReference type="InterPro" id="IPR050171">
    <property type="entry name" value="MFS_Transporters"/>
</dbReference>
<evidence type="ECO:0000256" key="8">
    <source>
        <dbReference type="HAMAP-Rule" id="MF_02091"/>
    </source>
</evidence>
<dbReference type="EMBL" id="LHZA01000150">
    <property type="protein sequence ID" value="KXU93059.1"/>
    <property type="molecule type" value="Genomic_DNA"/>
</dbReference>
<evidence type="ECO:0000256" key="2">
    <source>
        <dbReference type="ARBA" id="ARBA00022448"/>
    </source>
</evidence>